<evidence type="ECO:0000256" key="1">
    <source>
        <dbReference type="ARBA" id="ARBA00022723"/>
    </source>
</evidence>
<dbReference type="Ensembl" id="ENSNMLT00000026464.1">
    <property type="protein sequence ID" value="ENSNMLP00000023650.1"/>
    <property type="gene ID" value="ENSNMLG00000015215.1"/>
</dbReference>
<organism evidence="9 10">
    <name type="scientific">Neogobius melanostomus</name>
    <name type="common">round goby</name>
    <dbReference type="NCBI Taxonomy" id="47308"/>
    <lineage>
        <taxon>Eukaryota</taxon>
        <taxon>Metazoa</taxon>
        <taxon>Chordata</taxon>
        <taxon>Craniata</taxon>
        <taxon>Vertebrata</taxon>
        <taxon>Euteleostomi</taxon>
        <taxon>Actinopterygii</taxon>
        <taxon>Neopterygii</taxon>
        <taxon>Teleostei</taxon>
        <taxon>Neoteleostei</taxon>
        <taxon>Acanthomorphata</taxon>
        <taxon>Gobiaria</taxon>
        <taxon>Gobiiformes</taxon>
        <taxon>Gobioidei</taxon>
        <taxon>Gobiidae</taxon>
        <taxon>Benthophilinae</taxon>
        <taxon>Neogobiini</taxon>
        <taxon>Neogobius</taxon>
    </lineage>
</organism>
<dbReference type="PANTHER" id="PTHR46600:SF11">
    <property type="entry name" value="THAP DOMAIN-CONTAINING PROTEIN 10"/>
    <property type="match status" value="1"/>
</dbReference>
<dbReference type="PANTHER" id="PTHR46600">
    <property type="entry name" value="THAP DOMAIN-CONTAINING"/>
    <property type="match status" value="1"/>
</dbReference>
<reference evidence="9" key="2">
    <citation type="submission" date="2025-09" db="UniProtKB">
        <authorList>
            <consortium name="Ensembl"/>
        </authorList>
    </citation>
    <scope>IDENTIFICATION</scope>
</reference>
<evidence type="ECO:0000256" key="7">
    <source>
        <dbReference type="SAM" id="MobiDB-lite"/>
    </source>
</evidence>
<dbReference type="GO" id="GO:0043565">
    <property type="term" value="F:sequence-specific DNA binding"/>
    <property type="evidence" value="ECO:0007669"/>
    <property type="project" value="UniProtKB-UniRule"/>
</dbReference>
<keyword evidence="6" id="KW-0131">Cell cycle</keyword>
<dbReference type="SMART" id="SM00980">
    <property type="entry name" value="THAP"/>
    <property type="match status" value="1"/>
</dbReference>
<comment type="subcellular location">
    <subcellularLocation>
        <location evidence="6">Nucleus</location>
        <location evidence="6">Nucleoplasm</location>
    </subcellularLocation>
</comment>
<evidence type="ECO:0000256" key="3">
    <source>
        <dbReference type="ARBA" id="ARBA00022833"/>
    </source>
</evidence>
<keyword evidence="6" id="KW-0175">Coiled coil</keyword>
<dbReference type="AlphaFoldDB" id="A0A8C6TSK3"/>
<evidence type="ECO:0000313" key="10">
    <source>
        <dbReference type="Proteomes" id="UP000694523"/>
    </source>
</evidence>
<keyword evidence="6" id="KW-0804">Transcription</keyword>
<keyword evidence="6" id="KW-0805">Transcription regulation</keyword>
<feature type="region of interest" description="Disordered" evidence="7">
    <location>
        <begin position="97"/>
        <end position="132"/>
    </location>
</feature>
<dbReference type="SMART" id="SM00692">
    <property type="entry name" value="DM3"/>
    <property type="match status" value="1"/>
</dbReference>
<dbReference type="InterPro" id="IPR006612">
    <property type="entry name" value="THAP_Znf"/>
</dbReference>
<keyword evidence="1" id="KW-0479">Metal-binding</keyword>
<evidence type="ECO:0000256" key="2">
    <source>
        <dbReference type="ARBA" id="ARBA00022771"/>
    </source>
</evidence>
<evidence type="ECO:0000259" key="8">
    <source>
        <dbReference type="PROSITE" id="PS50950"/>
    </source>
</evidence>
<dbReference type="PROSITE" id="PS50950">
    <property type="entry name" value="ZF_THAP"/>
    <property type="match status" value="1"/>
</dbReference>
<dbReference type="GO" id="GO:0008270">
    <property type="term" value="F:zinc ion binding"/>
    <property type="evidence" value="ECO:0007669"/>
    <property type="project" value="UniProtKB-KW"/>
</dbReference>
<evidence type="ECO:0000256" key="4">
    <source>
        <dbReference type="ARBA" id="ARBA00023125"/>
    </source>
</evidence>
<dbReference type="InterPro" id="IPR038441">
    <property type="entry name" value="THAP_Znf_sf"/>
</dbReference>
<dbReference type="Proteomes" id="UP000694523">
    <property type="component" value="Unplaced"/>
</dbReference>
<keyword evidence="10" id="KW-1185">Reference proteome</keyword>
<accession>A0A8C6TSK3</accession>
<evidence type="ECO:0000313" key="9">
    <source>
        <dbReference type="Ensembl" id="ENSNMLP00000023650.1"/>
    </source>
</evidence>
<keyword evidence="4 5" id="KW-0238">DNA-binding</keyword>
<protein>
    <recommendedName>
        <fullName evidence="6">THAP domain-containing protein 1</fullName>
    </recommendedName>
</protein>
<evidence type="ECO:0000256" key="6">
    <source>
        <dbReference type="RuleBase" id="RU369073"/>
    </source>
</evidence>
<dbReference type="Gene3D" id="6.20.210.20">
    <property type="entry name" value="THAP domain"/>
    <property type="match status" value="1"/>
</dbReference>
<feature type="domain" description="THAP-type" evidence="8">
    <location>
        <begin position="1"/>
        <end position="76"/>
    </location>
</feature>
<comment type="similarity">
    <text evidence="6">Belongs to the THAP1 family.</text>
</comment>
<proteinExistence type="inferred from homology"/>
<keyword evidence="6" id="KW-0539">Nucleus</keyword>
<name>A0A8C6TSK3_9GOBI</name>
<dbReference type="GO" id="GO:0005654">
    <property type="term" value="C:nucleoplasm"/>
    <property type="evidence" value="ECO:0007669"/>
    <property type="project" value="UniProtKB-SubCell"/>
</dbReference>
<dbReference type="GO" id="GO:0001935">
    <property type="term" value="P:endothelial cell proliferation"/>
    <property type="evidence" value="ECO:0007669"/>
    <property type="project" value="UniProtKB-UniRule"/>
</dbReference>
<dbReference type="Pfam" id="PF05485">
    <property type="entry name" value="THAP"/>
    <property type="match status" value="1"/>
</dbReference>
<keyword evidence="2 5" id="KW-0863">Zinc-finger</keyword>
<dbReference type="SUPFAM" id="SSF57716">
    <property type="entry name" value="Glucocorticoid receptor-like (DNA-binding domain)"/>
    <property type="match status" value="1"/>
</dbReference>
<keyword evidence="3" id="KW-0862">Zinc</keyword>
<reference evidence="9" key="1">
    <citation type="submission" date="2025-08" db="UniProtKB">
        <authorList>
            <consortium name="Ensembl"/>
        </authorList>
    </citation>
    <scope>IDENTIFICATION</scope>
</reference>
<sequence>MVISCCALGCSNRQGCKPNLPFYHIPADEDRRRLWLAAINRKHWQPSKYSRICGEHFLQGQKSQDPLSPDYVPSVFAHTTVAAKRYSLKTLQKYGIRQEMKKKRKQQSSRNEDARGLFNPTSEETVPKENNENVADMCEDDISNDVMCQTDLRAEHIELLQRQCEVLQSKTFTLKQQLYLHLLEQNSFEN</sequence>
<dbReference type="InterPro" id="IPR026516">
    <property type="entry name" value="THAP1/10"/>
</dbReference>
<comment type="function">
    <text evidence="6">DNA-binding transcription regulator that regulates endothelial cell proliferation and G1/S cell-cycle progression. Specifically binds the 5'-[AT]NTNN[GT]GGCA[AGT]-3' core DNA sequence and acts by modulating expression of pRB-E2F cell-cycle target genes.</text>
</comment>
<dbReference type="GO" id="GO:0003700">
    <property type="term" value="F:DNA-binding transcription factor activity"/>
    <property type="evidence" value="ECO:0007669"/>
    <property type="project" value="UniProtKB-UniRule"/>
</dbReference>
<evidence type="ECO:0000256" key="5">
    <source>
        <dbReference type="PROSITE-ProRule" id="PRU00309"/>
    </source>
</evidence>